<accession>A0A316GKK3</accession>
<dbReference type="OrthoDB" id="7868158at2"/>
<dbReference type="RefSeq" id="WP_109666215.1">
    <property type="nucleotide sequence ID" value="NZ_QGGW01000002.1"/>
</dbReference>
<proteinExistence type="predicted"/>
<evidence type="ECO:0000313" key="2">
    <source>
        <dbReference type="Proteomes" id="UP000245708"/>
    </source>
</evidence>
<evidence type="ECO:0000313" key="1">
    <source>
        <dbReference type="EMBL" id="PWK61322.1"/>
    </source>
</evidence>
<organism evidence="1 2">
    <name type="scientific">Roseicyclus mahoneyensis</name>
    <dbReference type="NCBI Taxonomy" id="164332"/>
    <lineage>
        <taxon>Bacteria</taxon>
        <taxon>Pseudomonadati</taxon>
        <taxon>Pseudomonadota</taxon>
        <taxon>Alphaproteobacteria</taxon>
        <taxon>Rhodobacterales</taxon>
        <taxon>Roseobacteraceae</taxon>
        <taxon>Roseicyclus</taxon>
    </lineage>
</organism>
<dbReference type="EMBL" id="QGGW01000002">
    <property type="protein sequence ID" value="PWK61322.1"/>
    <property type="molecule type" value="Genomic_DNA"/>
</dbReference>
<sequence>MSDTQIITIDGIDYNLDNLTEKARLQIQNIRFCDQQIRQLQNEWAIADTARLGYANALRREVEKHKI</sequence>
<name>A0A316GKK3_9RHOB</name>
<comment type="caution">
    <text evidence="1">The sequence shown here is derived from an EMBL/GenBank/DDBJ whole genome shotgun (WGS) entry which is preliminary data.</text>
</comment>
<gene>
    <name evidence="1" type="ORF">C7455_1027</name>
</gene>
<dbReference type="AlphaFoldDB" id="A0A316GKK3"/>
<dbReference type="Proteomes" id="UP000245708">
    <property type="component" value="Unassembled WGS sequence"/>
</dbReference>
<keyword evidence="2" id="KW-1185">Reference proteome</keyword>
<protein>
    <submittedName>
        <fullName evidence="1">Uncharacterized protein</fullName>
    </submittedName>
</protein>
<reference evidence="1 2" key="1">
    <citation type="submission" date="2018-05" db="EMBL/GenBank/DDBJ databases">
        <title>Genomic Encyclopedia of Type Strains, Phase IV (KMG-IV): sequencing the most valuable type-strain genomes for metagenomic binning, comparative biology and taxonomic classification.</title>
        <authorList>
            <person name="Goeker M."/>
        </authorList>
    </citation>
    <scope>NUCLEOTIDE SEQUENCE [LARGE SCALE GENOMIC DNA]</scope>
    <source>
        <strain evidence="1 2">DSM 16097</strain>
    </source>
</reference>